<protein>
    <recommendedName>
        <fullName evidence="5">CU044_5270 family protein</fullName>
    </recommendedName>
</protein>
<reference evidence="4" key="1">
    <citation type="journal article" date="2019" name="Int. J. Syst. Evol. Microbiol.">
        <title>The Global Catalogue of Microorganisms (GCM) 10K type strain sequencing project: providing services to taxonomists for standard genome sequencing and annotation.</title>
        <authorList>
            <consortium name="The Broad Institute Genomics Platform"/>
            <consortium name="The Broad Institute Genome Sequencing Center for Infectious Disease"/>
            <person name="Wu L."/>
            <person name="Ma J."/>
        </authorList>
    </citation>
    <scope>NUCLEOTIDE SEQUENCE [LARGE SCALE GENOMIC DNA]</scope>
    <source>
        <strain evidence="4">JCM 13006</strain>
    </source>
</reference>
<keyword evidence="2" id="KW-0472">Membrane</keyword>
<dbReference type="Proteomes" id="UP001501752">
    <property type="component" value="Unassembled WGS sequence"/>
</dbReference>
<evidence type="ECO:0000256" key="2">
    <source>
        <dbReference type="SAM" id="Phobius"/>
    </source>
</evidence>
<keyword evidence="4" id="KW-1185">Reference proteome</keyword>
<dbReference type="InterPro" id="IPR047789">
    <property type="entry name" value="CU044_5270-like"/>
</dbReference>
<dbReference type="NCBIfam" id="NF038083">
    <property type="entry name" value="CU044_5270_fam"/>
    <property type="match status" value="1"/>
</dbReference>
<dbReference type="RefSeq" id="WP_345697360.1">
    <property type="nucleotide sequence ID" value="NZ_BAABIS010000001.1"/>
</dbReference>
<sequence length="336" mass="35115">MNDEREVLAADRHQLLRGHLMSEINRERIAAAAARPKRRLGWLALPALAGGLAVAVALSSGGAQPAPPAQAQAPASAGAERPPAGKGSSAVLVLDHIAAVAAAKPAKDVKPNQFVHVKSTVAFAGLHISDSGNRYVPGTPHQRQIWLSVDGSRPGLLVEEGQTPPTRTKPGDTWAPNPDGSIPLQPNDHPSVNSPTYQFLAGLPTDPDALLKEIYEGVANGKQNGDRGAFATIGNLLREQIAPPGVTAGLYRAAGKIPGVEVSDDAVDASGRHGFGVAHVDGGVRYEWIFDRSSYEFLGERDVVVSEGTEWGAPGTVIGHSAVVERTVVDKAGDGR</sequence>
<keyword evidence="2" id="KW-0812">Transmembrane</keyword>
<evidence type="ECO:0008006" key="5">
    <source>
        <dbReference type="Google" id="ProtNLM"/>
    </source>
</evidence>
<evidence type="ECO:0000256" key="1">
    <source>
        <dbReference type="SAM" id="MobiDB-lite"/>
    </source>
</evidence>
<evidence type="ECO:0000313" key="4">
    <source>
        <dbReference type="Proteomes" id="UP001501752"/>
    </source>
</evidence>
<dbReference type="EMBL" id="BAABIS010000001">
    <property type="protein sequence ID" value="GAA4851265.1"/>
    <property type="molecule type" value="Genomic_DNA"/>
</dbReference>
<proteinExistence type="predicted"/>
<feature type="compositionally biased region" description="Low complexity" evidence="1">
    <location>
        <begin position="61"/>
        <end position="79"/>
    </location>
</feature>
<feature type="transmembrane region" description="Helical" evidence="2">
    <location>
        <begin position="40"/>
        <end position="58"/>
    </location>
</feature>
<comment type="caution">
    <text evidence="3">The sequence shown here is derived from an EMBL/GenBank/DDBJ whole genome shotgun (WGS) entry which is preliminary data.</text>
</comment>
<organism evidence="3 4">
    <name type="scientific">Kitasatospora terrestris</name>
    <dbReference type="NCBI Taxonomy" id="258051"/>
    <lineage>
        <taxon>Bacteria</taxon>
        <taxon>Bacillati</taxon>
        <taxon>Actinomycetota</taxon>
        <taxon>Actinomycetes</taxon>
        <taxon>Kitasatosporales</taxon>
        <taxon>Streptomycetaceae</taxon>
        <taxon>Kitasatospora</taxon>
    </lineage>
</organism>
<name>A0ABP9DNB0_9ACTN</name>
<accession>A0ABP9DNB0</accession>
<gene>
    <name evidence="3" type="ORF">GCM10023235_30350</name>
</gene>
<feature type="region of interest" description="Disordered" evidence="1">
    <location>
        <begin position="61"/>
        <end position="87"/>
    </location>
</feature>
<keyword evidence="2" id="KW-1133">Transmembrane helix</keyword>
<feature type="region of interest" description="Disordered" evidence="1">
    <location>
        <begin position="159"/>
        <end position="195"/>
    </location>
</feature>
<evidence type="ECO:0000313" key="3">
    <source>
        <dbReference type="EMBL" id="GAA4851265.1"/>
    </source>
</evidence>